<accession>A0AAF0TYU4</accession>
<keyword evidence="2" id="KW-1185">Reference proteome</keyword>
<reference evidence="1" key="1">
    <citation type="submission" date="2023-08" db="EMBL/GenBank/DDBJ databases">
        <title>A de novo genome assembly of Solanum verrucosum Schlechtendal, a Mexican diploid species geographically isolated from the other diploid A-genome species in potato relatives.</title>
        <authorList>
            <person name="Hosaka K."/>
        </authorList>
    </citation>
    <scope>NUCLEOTIDE SEQUENCE</scope>
    <source>
        <tissue evidence="1">Young leaves</tissue>
    </source>
</reference>
<dbReference type="EMBL" id="CP133617">
    <property type="protein sequence ID" value="WMV32095.1"/>
    <property type="molecule type" value="Genomic_DNA"/>
</dbReference>
<name>A0AAF0TYU4_SOLVR</name>
<proteinExistence type="predicted"/>
<sequence>MAKKLFQKVCRAHVEQFLSSTLEKKITPTFLKWAEHINKTIINSHNFISDITPIVQEMGKTASDNFVYKQRCPTLQ</sequence>
<protein>
    <submittedName>
        <fullName evidence="1">Uncharacterized protein</fullName>
    </submittedName>
</protein>
<dbReference type="Proteomes" id="UP001234989">
    <property type="component" value="Chromosome 6"/>
</dbReference>
<evidence type="ECO:0000313" key="2">
    <source>
        <dbReference type="Proteomes" id="UP001234989"/>
    </source>
</evidence>
<evidence type="ECO:0000313" key="1">
    <source>
        <dbReference type="EMBL" id="WMV32095.1"/>
    </source>
</evidence>
<dbReference type="AlphaFoldDB" id="A0AAF0TYU4"/>
<organism evidence="1 2">
    <name type="scientific">Solanum verrucosum</name>
    <dbReference type="NCBI Taxonomy" id="315347"/>
    <lineage>
        <taxon>Eukaryota</taxon>
        <taxon>Viridiplantae</taxon>
        <taxon>Streptophyta</taxon>
        <taxon>Embryophyta</taxon>
        <taxon>Tracheophyta</taxon>
        <taxon>Spermatophyta</taxon>
        <taxon>Magnoliopsida</taxon>
        <taxon>eudicotyledons</taxon>
        <taxon>Gunneridae</taxon>
        <taxon>Pentapetalae</taxon>
        <taxon>asterids</taxon>
        <taxon>lamiids</taxon>
        <taxon>Solanales</taxon>
        <taxon>Solanaceae</taxon>
        <taxon>Solanoideae</taxon>
        <taxon>Solaneae</taxon>
        <taxon>Solanum</taxon>
    </lineage>
</organism>
<gene>
    <name evidence="1" type="ORF">MTR67_025480</name>
</gene>